<accession>A0A484GN05</accession>
<proteinExistence type="predicted"/>
<gene>
    <name evidence="1" type="ORF">DBR06_SOUSAS44310002</name>
</gene>
<dbReference type="AlphaFoldDB" id="A0A484GN05"/>
<sequence length="61" mass="6701">TAFIRFQSSVNFLMSHTVRAPPEGFPTGPTFKRLLLSVKSLMTCKMGAMTEGLPTVTARIQ</sequence>
<evidence type="ECO:0000313" key="2">
    <source>
        <dbReference type="Proteomes" id="UP000295264"/>
    </source>
</evidence>
<organism evidence="1 2">
    <name type="scientific">Sousa chinensis</name>
    <name type="common">Indo-pacific humpbacked dolphin</name>
    <name type="synonym">Steno chinensis</name>
    <dbReference type="NCBI Taxonomy" id="103600"/>
    <lineage>
        <taxon>Eukaryota</taxon>
        <taxon>Metazoa</taxon>
        <taxon>Chordata</taxon>
        <taxon>Craniata</taxon>
        <taxon>Vertebrata</taxon>
        <taxon>Euteleostomi</taxon>
        <taxon>Mammalia</taxon>
        <taxon>Eutheria</taxon>
        <taxon>Laurasiatheria</taxon>
        <taxon>Artiodactyla</taxon>
        <taxon>Whippomorpha</taxon>
        <taxon>Cetacea</taxon>
        <taxon>Odontoceti</taxon>
        <taxon>Delphinidae</taxon>
        <taxon>Sousa</taxon>
    </lineage>
</organism>
<feature type="non-terminal residue" evidence="1">
    <location>
        <position position="61"/>
    </location>
</feature>
<dbReference type="PANTHER" id="PTHR33426">
    <property type="entry name" value="C2H2-TYPE DOMAIN-CONTAINING PROTEIN"/>
    <property type="match status" value="1"/>
</dbReference>
<name>A0A484GN05_SOUCH</name>
<dbReference type="EMBL" id="QWLN02005773">
    <property type="protein sequence ID" value="TEA36859.1"/>
    <property type="molecule type" value="Genomic_DNA"/>
</dbReference>
<comment type="caution">
    <text evidence="1">The sequence shown here is derived from an EMBL/GenBank/DDBJ whole genome shotgun (WGS) entry which is preliminary data.</text>
</comment>
<dbReference type="Proteomes" id="UP000295264">
    <property type="component" value="Unassembled WGS sequence"/>
</dbReference>
<keyword evidence="2" id="KW-1185">Reference proteome</keyword>
<dbReference type="PANTHER" id="PTHR33426:SF30">
    <property type="match status" value="1"/>
</dbReference>
<protein>
    <submittedName>
        <fullName evidence="1">Uncharacterized protein</fullName>
    </submittedName>
</protein>
<reference evidence="1 2" key="1">
    <citation type="journal article" date="2018" name="Genomics">
        <title>Molecular footprints of inshore aquatic adaptation in Indo-Pacific humpback dolphin (Sousa chinensis).</title>
        <authorList>
            <person name="Ming Y."/>
            <person name="Jian J."/>
            <person name="Yu F."/>
            <person name="Yu X."/>
            <person name="Wang J."/>
            <person name="Liu W."/>
        </authorList>
    </citation>
    <scope>NUCLEOTIDE SEQUENCE [LARGE SCALE GENOMIC DNA]</scope>
    <source>
        <strain evidence="1">MY-2018</strain>
        <tissue evidence="1">Skin</tissue>
    </source>
</reference>
<feature type="non-terminal residue" evidence="1">
    <location>
        <position position="1"/>
    </location>
</feature>
<evidence type="ECO:0000313" key="1">
    <source>
        <dbReference type="EMBL" id="TEA36859.1"/>
    </source>
</evidence>